<proteinExistence type="inferred from homology"/>
<keyword evidence="3" id="KW-0547">Nucleotide-binding</keyword>
<name>A0ABV4UBQ2_9BACT</name>
<comment type="similarity">
    <text evidence="1">Belongs to the ABC transporter superfamily.</text>
</comment>
<dbReference type="PANTHER" id="PTHR43335:SF4">
    <property type="entry name" value="ABC TRANSPORTER, ATP-BINDING PROTEIN"/>
    <property type="match status" value="1"/>
</dbReference>
<protein>
    <submittedName>
        <fullName evidence="6">ABC transporter ATP-binding protein</fullName>
    </submittedName>
</protein>
<dbReference type="Gene3D" id="3.40.50.300">
    <property type="entry name" value="P-loop containing nucleotide triphosphate hydrolases"/>
    <property type="match status" value="1"/>
</dbReference>
<evidence type="ECO:0000256" key="2">
    <source>
        <dbReference type="ARBA" id="ARBA00022448"/>
    </source>
</evidence>
<reference evidence="6 7" key="1">
    <citation type="submission" date="2024-08" db="EMBL/GenBank/DDBJ databases">
        <title>Whole-genome sequencing of halo(alkali)philic microorganisms from hypersaline lakes.</title>
        <authorList>
            <person name="Sorokin D.Y."/>
            <person name="Merkel A.Y."/>
            <person name="Messina E."/>
            <person name="Yakimov M."/>
        </authorList>
    </citation>
    <scope>NUCLEOTIDE SEQUENCE [LARGE SCALE GENOMIC DNA]</scope>
    <source>
        <strain evidence="6 7">AB-hyl4</strain>
    </source>
</reference>
<dbReference type="SUPFAM" id="SSF52540">
    <property type="entry name" value="P-loop containing nucleoside triphosphate hydrolases"/>
    <property type="match status" value="1"/>
</dbReference>
<dbReference type="Pfam" id="PF00005">
    <property type="entry name" value="ABC_tran"/>
    <property type="match status" value="1"/>
</dbReference>
<dbReference type="CDD" id="cd03230">
    <property type="entry name" value="ABC_DR_subfamily_A"/>
    <property type="match status" value="1"/>
</dbReference>
<evidence type="ECO:0000256" key="4">
    <source>
        <dbReference type="ARBA" id="ARBA00022840"/>
    </source>
</evidence>
<dbReference type="GO" id="GO:0005524">
    <property type="term" value="F:ATP binding"/>
    <property type="evidence" value="ECO:0007669"/>
    <property type="project" value="UniProtKB-KW"/>
</dbReference>
<keyword evidence="2" id="KW-0813">Transport</keyword>
<dbReference type="InterPro" id="IPR003439">
    <property type="entry name" value="ABC_transporter-like_ATP-bd"/>
</dbReference>
<dbReference type="PROSITE" id="PS00211">
    <property type="entry name" value="ABC_TRANSPORTER_1"/>
    <property type="match status" value="1"/>
</dbReference>
<evidence type="ECO:0000256" key="1">
    <source>
        <dbReference type="ARBA" id="ARBA00005417"/>
    </source>
</evidence>
<dbReference type="PROSITE" id="PS50893">
    <property type="entry name" value="ABC_TRANSPORTER_2"/>
    <property type="match status" value="1"/>
</dbReference>
<dbReference type="SMART" id="SM00382">
    <property type="entry name" value="AAA"/>
    <property type="match status" value="1"/>
</dbReference>
<dbReference type="InterPro" id="IPR003593">
    <property type="entry name" value="AAA+_ATPase"/>
</dbReference>
<gene>
    <name evidence="6" type="ORF">ACERK3_18025</name>
</gene>
<organism evidence="6 7">
    <name type="scientific">Natronomicrosphaera hydrolytica</name>
    <dbReference type="NCBI Taxonomy" id="3242702"/>
    <lineage>
        <taxon>Bacteria</taxon>
        <taxon>Pseudomonadati</taxon>
        <taxon>Planctomycetota</taxon>
        <taxon>Phycisphaerae</taxon>
        <taxon>Phycisphaerales</taxon>
        <taxon>Phycisphaeraceae</taxon>
        <taxon>Natronomicrosphaera</taxon>
    </lineage>
</organism>
<dbReference type="RefSeq" id="WP_425347096.1">
    <property type="nucleotide sequence ID" value="NZ_JBGUBD010000016.1"/>
</dbReference>
<dbReference type="PANTHER" id="PTHR43335">
    <property type="entry name" value="ABC TRANSPORTER, ATP-BINDING PROTEIN"/>
    <property type="match status" value="1"/>
</dbReference>
<evidence type="ECO:0000313" key="6">
    <source>
        <dbReference type="EMBL" id="MFA9480174.1"/>
    </source>
</evidence>
<sequence length="323" mass="35202">MIQASTLTKWYGPVRAVDELTFAIPKGEIVGFLGPNGAGKSTTIRMLTGYLPPTAGTAAIAGHDVLTDAAAARRQIGYLPESTPLYLEMRVDEYLHYRGRLMGMPRKHRRDRVSAVCDRCGLAHNRRRVIGQLSKGNRQRVGIAQALLHEPPVLILDEPTAGLDPVQIGEVRKLIDELRGKHTVLLSSHILPEVEKSADRVIIIAGGRIVAEGTPDELRQKVRRGGRIIVEAKADAKQLEAALKQVQHVAGVQVEANNGWCRSIVTPSGDNDVREAIGQALVQRGYPLREMRHETASLEAFFVQITAEQESGVSGQSSVQAEG</sequence>
<dbReference type="InterPro" id="IPR027417">
    <property type="entry name" value="P-loop_NTPase"/>
</dbReference>
<comment type="caution">
    <text evidence="6">The sequence shown here is derived from an EMBL/GenBank/DDBJ whole genome shotgun (WGS) entry which is preliminary data.</text>
</comment>
<dbReference type="InterPro" id="IPR017871">
    <property type="entry name" value="ABC_transporter-like_CS"/>
</dbReference>
<keyword evidence="4 6" id="KW-0067">ATP-binding</keyword>
<evidence type="ECO:0000313" key="7">
    <source>
        <dbReference type="Proteomes" id="UP001575105"/>
    </source>
</evidence>
<evidence type="ECO:0000256" key="3">
    <source>
        <dbReference type="ARBA" id="ARBA00022741"/>
    </source>
</evidence>
<keyword evidence="7" id="KW-1185">Reference proteome</keyword>
<dbReference type="Proteomes" id="UP001575105">
    <property type="component" value="Unassembled WGS sequence"/>
</dbReference>
<feature type="domain" description="ABC transporter" evidence="5">
    <location>
        <begin position="2"/>
        <end position="231"/>
    </location>
</feature>
<dbReference type="EMBL" id="JBGUBD010000016">
    <property type="protein sequence ID" value="MFA9480174.1"/>
    <property type="molecule type" value="Genomic_DNA"/>
</dbReference>
<accession>A0ABV4UBQ2</accession>
<evidence type="ECO:0000259" key="5">
    <source>
        <dbReference type="PROSITE" id="PS50893"/>
    </source>
</evidence>